<comment type="caution">
    <text evidence="1">The sequence shown here is derived from an EMBL/GenBank/DDBJ whole genome shotgun (WGS) entry which is preliminary data.</text>
</comment>
<accession>A0AAD9PDB2</accession>
<dbReference type="EMBL" id="JAODUO010000029">
    <property type="protein sequence ID" value="KAK2192482.1"/>
    <property type="molecule type" value="Genomic_DNA"/>
</dbReference>
<sequence>MFESNCVADVETLMCHNPAHHDVICPVVHPLVHYSAQSLCKDFMLLNGAIPSIATGWQLWWHEQLNEYLRQLDVGVKPHCSLDHEKDVVLCGQDIGDLPTTYTVQNLFPHELPVIGTYVDRRIVPGFTYTIRVLSSKRNLFAGNPMLLQSVGCGYGKRIAFKGPTLNHNTNYFYSDSHATGCAFSIVAVGSGDHFIVMDSAGHAVGQAIIDCVESQKEVSSHVTPDGSVEKRINVVFSVLIQYSCQPNGKLSLFSDKVVEAVGIVVMLKVKRAAEASVIRLEQVMLPHFGMCSFEPIQKSTK</sequence>
<reference evidence="1" key="1">
    <citation type="journal article" date="2023" name="Mol. Biol. Evol.">
        <title>Third-Generation Sequencing Reveals the Adaptive Role of the Epigenome in Three Deep-Sea Polychaetes.</title>
        <authorList>
            <person name="Perez M."/>
            <person name="Aroh O."/>
            <person name="Sun Y."/>
            <person name="Lan Y."/>
            <person name="Juniper S.K."/>
            <person name="Young C.R."/>
            <person name="Angers B."/>
            <person name="Qian P.Y."/>
        </authorList>
    </citation>
    <scope>NUCLEOTIDE SEQUENCE</scope>
    <source>
        <strain evidence="1">R07B-5</strain>
    </source>
</reference>
<protein>
    <submittedName>
        <fullName evidence="1">Uncharacterized protein</fullName>
    </submittedName>
</protein>
<dbReference type="Proteomes" id="UP001209878">
    <property type="component" value="Unassembled WGS sequence"/>
</dbReference>
<evidence type="ECO:0000313" key="2">
    <source>
        <dbReference type="Proteomes" id="UP001209878"/>
    </source>
</evidence>
<name>A0AAD9PDB2_RIDPI</name>
<gene>
    <name evidence="1" type="ORF">NP493_29g02004</name>
</gene>
<evidence type="ECO:0000313" key="1">
    <source>
        <dbReference type="EMBL" id="KAK2192482.1"/>
    </source>
</evidence>
<dbReference type="AlphaFoldDB" id="A0AAD9PDB2"/>
<keyword evidence="2" id="KW-1185">Reference proteome</keyword>
<proteinExistence type="predicted"/>
<organism evidence="1 2">
    <name type="scientific">Ridgeia piscesae</name>
    <name type="common">Tubeworm</name>
    <dbReference type="NCBI Taxonomy" id="27915"/>
    <lineage>
        <taxon>Eukaryota</taxon>
        <taxon>Metazoa</taxon>
        <taxon>Spiralia</taxon>
        <taxon>Lophotrochozoa</taxon>
        <taxon>Annelida</taxon>
        <taxon>Polychaeta</taxon>
        <taxon>Sedentaria</taxon>
        <taxon>Canalipalpata</taxon>
        <taxon>Sabellida</taxon>
        <taxon>Siboglinidae</taxon>
        <taxon>Ridgeia</taxon>
    </lineage>
</organism>